<keyword evidence="1" id="KW-0732">Signal</keyword>
<comment type="caution">
    <text evidence="3">The sequence shown here is derived from an EMBL/GenBank/DDBJ whole genome shotgun (WGS) entry which is preliminary data.</text>
</comment>
<evidence type="ECO:0000313" key="4">
    <source>
        <dbReference type="Proteomes" id="UP001157914"/>
    </source>
</evidence>
<dbReference type="EMBL" id="FXTT01000001">
    <property type="protein sequence ID" value="SMP07175.1"/>
    <property type="molecule type" value="Genomic_DNA"/>
</dbReference>
<reference evidence="3 4" key="1">
    <citation type="submission" date="2017-05" db="EMBL/GenBank/DDBJ databases">
        <authorList>
            <person name="Varghese N."/>
            <person name="Submissions S."/>
        </authorList>
    </citation>
    <scope>NUCLEOTIDE SEQUENCE [LARGE SCALE GENOMIC DNA]</scope>
    <source>
        <strain evidence="3 4">DSM 15949</strain>
    </source>
</reference>
<feature type="signal peptide" evidence="1">
    <location>
        <begin position="1"/>
        <end position="24"/>
    </location>
</feature>
<dbReference type="Proteomes" id="UP001157914">
    <property type="component" value="Unassembled WGS sequence"/>
</dbReference>
<dbReference type="RefSeq" id="WP_155189426.1">
    <property type="nucleotide sequence ID" value="NZ_BAAAEA010000001.1"/>
</dbReference>
<gene>
    <name evidence="3" type="ORF">SAMN06265374_0843</name>
</gene>
<sequence length="252" mass="28099">MSTLSPRVLKFVCALCAFTLMALAARAEPLMIVTEDLAPYNYLEDGEALGMSTEVVQAVLEETGQSGDIRFLPWARSYNLALTRPNTLIYSIARTPEREDLFAWVGQIAPYGASLYKLADNESVGVQTLEDARHLSVGVYIGDVKEASLKRHGFDNLSPTEDDRLNLRKLMLGRIDLIAIDDNAIGPLLTEEGINRTQLKRTVAIDDVSGFLYMAFQKDTDPVLVEMFRQGLQTIKDEGIHDEILTKYILIN</sequence>
<dbReference type="Pfam" id="PF00497">
    <property type="entry name" value="SBP_bac_3"/>
    <property type="match status" value="1"/>
</dbReference>
<dbReference type="SUPFAM" id="SSF53850">
    <property type="entry name" value="Periplasmic binding protein-like II"/>
    <property type="match status" value="1"/>
</dbReference>
<evidence type="ECO:0000256" key="1">
    <source>
        <dbReference type="SAM" id="SignalP"/>
    </source>
</evidence>
<accession>A0ABY1NDU0</accession>
<feature type="domain" description="Solute-binding protein family 3/N-terminal" evidence="2">
    <location>
        <begin position="32"/>
        <end position="249"/>
    </location>
</feature>
<evidence type="ECO:0000259" key="2">
    <source>
        <dbReference type="Pfam" id="PF00497"/>
    </source>
</evidence>
<dbReference type="PANTHER" id="PTHR38834">
    <property type="entry name" value="PERIPLASMIC SUBSTRATE BINDING PROTEIN FAMILY 3"/>
    <property type="match status" value="1"/>
</dbReference>
<keyword evidence="4" id="KW-1185">Reference proteome</keyword>
<feature type="chain" id="PRO_5047232388" evidence="1">
    <location>
        <begin position="25"/>
        <end position="252"/>
    </location>
</feature>
<dbReference type="PANTHER" id="PTHR38834:SF3">
    <property type="entry name" value="SOLUTE-BINDING PROTEIN FAMILY 3_N-TERMINAL DOMAIN-CONTAINING PROTEIN"/>
    <property type="match status" value="1"/>
</dbReference>
<dbReference type="Gene3D" id="3.40.190.10">
    <property type="entry name" value="Periplasmic binding protein-like II"/>
    <property type="match status" value="2"/>
</dbReference>
<dbReference type="InterPro" id="IPR001638">
    <property type="entry name" value="Solute-binding_3/MltF_N"/>
</dbReference>
<protein>
    <submittedName>
        <fullName evidence="3">Amino acid ABC transporter substrate-binding protein, PAAT family</fullName>
    </submittedName>
</protein>
<name>A0ABY1NDU0_9HYPH</name>
<evidence type="ECO:0000313" key="3">
    <source>
        <dbReference type="EMBL" id="SMP07175.1"/>
    </source>
</evidence>
<proteinExistence type="predicted"/>
<organism evidence="3 4">
    <name type="scientific">Roseibium denhamense</name>
    <dbReference type="NCBI Taxonomy" id="76305"/>
    <lineage>
        <taxon>Bacteria</taxon>
        <taxon>Pseudomonadati</taxon>
        <taxon>Pseudomonadota</taxon>
        <taxon>Alphaproteobacteria</taxon>
        <taxon>Hyphomicrobiales</taxon>
        <taxon>Stappiaceae</taxon>
        <taxon>Roseibium</taxon>
    </lineage>
</organism>